<evidence type="ECO:0000313" key="3">
    <source>
        <dbReference type="Proteomes" id="UP000016662"/>
    </source>
</evidence>
<dbReference type="PATRIC" id="fig|411473.3.peg.606"/>
<dbReference type="InterPro" id="IPR014238">
    <property type="entry name" value="Spore_YlmC/YmxH"/>
</dbReference>
<dbReference type="InterPro" id="IPR027275">
    <property type="entry name" value="PRC-brl_dom"/>
</dbReference>
<evidence type="ECO:0000259" key="1">
    <source>
        <dbReference type="Pfam" id="PF05239"/>
    </source>
</evidence>
<keyword evidence="3" id="KW-1185">Reference proteome</keyword>
<gene>
    <name evidence="2" type="ORF">RUMCAL_00755</name>
</gene>
<dbReference type="RefSeq" id="WP_021682217.1">
    <property type="nucleotide sequence ID" value="NZ_KI260408.1"/>
</dbReference>
<dbReference type="Pfam" id="PF05239">
    <property type="entry name" value="PRC"/>
    <property type="match status" value="1"/>
</dbReference>
<dbReference type="EMBL" id="AWVF01000093">
    <property type="protein sequence ID" value="ERJ96828.1"/>
    <property type="molecule type" value="Genomic_DNA"/>
</dbReference>
<dbReference type="eggNOG" id="COG1873">
    <property type="taxonomic scope" value="Bacteria"/>
</dbReference>
<dbReference type="PANTHER" id="PTHR40061">
    <property type="entry name" value="SPORULATION PROTEIN YLMC-RELATED"/>
    <property type="match status" value="1"/>
</dbReference>
<feature type="domain" description="PRC-barrel" evidence="1">
    <location>
        <begin position="5"/>
        <end position="75"/>
    </location>
</feature>
<dbReference type="STRING" id="411473.RUMCAL_00755"/>
<reference evidence="2 3" key="1">
    <citation type="submission" date="2013-07" db="EMBL/GenBank/DDBJ databases">
        <authorList>
            <person name="Weinstock G."/>
            <person name="Sodergren E."/>
            <person name="Wylie T."/>
            <person name="Fulton L."/>
            <person name="Fulton R."/>
            <person name="Fronick C."/>
            <person name="O'Laughlin M."/>
            <person name="Godfrey J."/>
            <person name="Miner T."/>
            <person name="Herter B."/>
            <person name="Appelbaum E."/>
            <person name="Cordes M."/>
            <person name="Lek S."/>
            <person name="Wollam A."/>
            <person name="Pepin K.H."/>
            <person name="Palsikar V.B."/>
            <person name="Mitreva M."/>
            <person name="Wilson R.K."/>
        </authorList>
    </citation>
    <scope>NUCLEOTIDE SEQUENCE [LARGE SCALE GENOMIC DNA]</scope>
    <source>
        <strain evidence="2 3">ATCC 27760</strain>
    </source>
</reference>
<dbReference type="AlphaFoldDB" id="U2MBZ7"/>
<dbReference type="PANTHER" id="PTHR40061:SF1">
    <property type="entry name" value="SPORULATION PROTEIN YLMC-RELATED"/>
    <property type="match status" value="1"/>
</dbReference>
<sequence>MCTLEELRCKDVINIVNGENLGRVDDLQMDANSATVTALILYGRPRFFGILGPRDNCIIGFRQIRLVGKDAILVELGNPSNCTTCTNASLNQQKYST</sequence>
<name>U2MBZ7_9FIRM</name>
<accession>U2MBZ7</accession>
<evidence type="ECO:0000313" key="2">
    <source>
        <dbReference type="EMBL" id="ERJ96828.1"/>
    </source>
</evidence>
<dbReference type="SUPFAM" id="SSF50346">
    <property type="entry name" value="PRC-barrel domain"/>
    <property type="match status" value="1"/>
</dbReference>
<dbReference type="HOGENOM" id="CLU_161336_3_0_9"/>
<dbReference type="Gene3D" id="2.30.30.240">
    <property type="entry name" value="PRC-barrel domain"/>
    <property type="match status" value="1"/>
</dbReference>
<dbReference type="Proteomes" id="UP000016662">
    <property type="component" value="Unassembled WGS sequence"/>
</dbReference>
<proteinExistence type="predicted"/>
<dbReference type="NCBIfam" id="TIGR02888">
    <property type="entry name" value="spore_YlmC_YmxH"/>
    <property type="match status" value="1"/>
</dbReference>
<organism evidence="2 3">
    <name type="scientific">Ruminococcus callidus ATCC 27760</name>
    <dbReference type="NCBI Taxonomy" id="411473"/>
    <lineage>
        <taxon>Bacteria</taxon>
        <taxon>Bacillati</taxon>
        <taxon>Bacillota</taxon>
        <taxon>Clostridia</taxon>
        <taxon>Eubacteriales</taxon>
        <taxon>Oscillospiraceae</taxon>
        <taxon>Ruminococcus</taxon>
    </lineage>
</organism>
<comment type="caution">
    <text evidence="2">The sequence shown here is derived from an EMBL/GenBank/DDBJ whole genome shotgun (WGS) entry which is preliminary data.</text>
</comment>
<dbReference type="InterPro" id="IPR011033">
    <property type="entry name" value="PRC_barrel-like_sf"/>
</dbReference>
<protein>
    <submittedName>
        <fullName evidence="2">Sporulation protein, YlmC/YmxH family</fullName>
    </submittedName>
</protein>